<dbReference type="GO" id="GO:0009451">
    <property type="term" value="P:RNA modification"/>
    <property type="evidence" value="ECO:0007669"/>
    <property type="project" value="InterPro"/>
</dbReference>
<accession>A0A7J7GFX9</accession>
<dbReference type="PANTHER" id="PTHR47926">
    <property type="entry name" value="PENTATRICOPEPTIDE REPEAT-CONTAINING PROTEIN"/>
    <property type="match status" value="1"/>
</dbReference>
<evidence type="ECO:0000256" key="2">
    <source>
        <dbReference type="PROSITE-ProRule" id="PRU00708"/>
    </source>
</evidence>
<dbReference type="Proteomes" id="UP000593564">
    <property type="component" value="Unassembled WGS sequence"/>
</dbReference>
<keyword evidence="4" id="KW-1185">Reference proteome</keyword>
<keyword evidence="1" id="KW-0677">Repeat</keyword>
<comment type="caution">
    <text evidence="3">The sequence shown here is derived from an EMBL/GenBank/DDBJ whole genome shotgun (WGS) entry which is preliminary data.</text>
</comment>
<organism evidence="3 4">
    <name type="scientific">Camellia sinensis</name>
    <name type="common">Tea plant</name>
    <name type="synonym">Thea sinensis</name>
    <dbReference type="NCBI Taxonomy" id="4442"/>
    <lineage>
        <taxon>Eukaryota</taxon>
        <taxon>Viridiplantae</taxon>
        <taxon>Streptophyta</taxon>
        <taxon>Embryophyta</taxon>
        <taxon>Tracheophyta</taxon>
        <taxon>Spermatophyta</taxon>
        <taxon>Magnoliopsida</taxon>
        <taxon>eudicotyledons</taxon>
        <taxon>Gunneridae</taxon>
        <taxon>Pentapetalae</taxon>
        <taxon>asterids</taxon>
        <taxon>Ericales</taxon>
        <taxon>Theaceae</taxon>
        <taxon>Camellia</taxon>
    </lineage>
</organism>
<dbReference type="InterPro" id="IPR011990">
    <property type="entry name" value="TPR-like_helical_dom_sf"/>
</dbReference>
<dbReference type="GO" id="GO:0003723">
    <property type="term" value="F:RNA binding"/>
    <property type="evidence" value="ECO:0007669"/>
    <property type="project" value="InterPro"/>
</dbReference>
<proteinExistence type="predicted"/>
<evidence type="ECO:0008006" key="5">
    <source>
        <dbReference type="Google" id="ProtNLM"/>
    </source>
</evidence>
<dbReference type="Gene3D" id="1.25.40.10">
    <property type="entry name" value="Tetratricopeptide repeat domain"/>
    <property type="match status" value="1"/>
</dbReference>
<protein>
    <recommendedName>
        <fullName evidence="5">Pentatricopeptide repeat-containing protein</fullName>
    </recommendedName>
</protein>
<reference evidence="3 4" key="2">
    <citation type="submission" date="2020-07" db="EMBL/GenBank/DDBJ databases">
        <title>Genome assembly of wild tea tree DASZ reveals pedigree and selection history of tea varieties.</title>
        <authorList>
            <person name="Zhang W."/>
        </authorList>
    </citation>
    <scope>NUCLEOTIDE SEQUENCE [LARGE SCALE GENOMIC DNA]</scope>
    <source>
        <strain evidence="4">cv. G240</strain>
        <tissue evidence="3">Leaf</tissue>
    </source>
</reference>
<dbReference type="PROSITE" id="PS51375">
    <property type="entry name" value="PPR"/>
    <property type="match status" value="1"/>
</dbReference>
<gene>
    <name evidence="3" type="ORF">HYC85_023941</name>
</gene>
<dbReference type="EMBL" id="JACBKZ010000011">
    <property type="protein sequence ID" value="KAF5939682.1"/>
    <property type="molecule type" value="Genomic_DNA"/>
</dbReference>
<evidence type="ECO:0000313" key="3">
    <source>
        <dbReference type="EMBL" id="KAF5939682.1"/>
    </source>
</evidence>
<evidence type="ECO:0000313" key="4">
    <source>
        <dbReference type="Proteomes" id="UP000593564"/>
    </source>
</evidence>
<name>A0A7J7GFX9_CAMSI</name>
<dbReference type="InterPro" id="IPR002885">
    <property type="entry name" value="PPR_rpt"/>
</dbReference>
<reference evidence="4" key="1">
    <citation type="journal article" date="2020" name="Nat. Commun.">
        <title>Genome assembly of wild tea tree DASZ reveals pedigree and selection history of tea varieties.</title>
        <authorList>
            <person name="Zhang W."/>
            <person name="Zhang Y."/>
            <person name="Qiu H."/>
            <person name="Guo Y."/>
            <person name="Wan H."/>
            <person name="Zhang X."/>
            <person name="Scossa F."/>
            <person name="Alseekh S."/>
            <person name="Zhang Q."/>
            <person name="Wang P."/>
            <person name="Xu L."/>
            <person name="Schmidt M.H."/>
            <person name="Jia X."/>
            <person name="Li D."/>
            <person name="Zhu A."/>
            <person name="Guo F."/>
            <person name="Chen W."/>
            <person name="Ni D."/>
            <person name="Usadel B."/>
            <person name="Fernie A.R."/>
            <person name="Wen W."/>
        </authorList>
    </citation>
    <scope>NUCLEOTIDE SEQUENCE [LARGE SCALE GENOMIC DNA]</scope>
    <source>
        <strain evidence="4">cv. G240</strain>
    </source>
</reference>
<dbReference type="InterPro" id="IPR046960">
    <property type="entry name" value="PPR_At4g14850-like_plant"/>
</dbReference>
<feature type="repeat" description="PPR" evidence="2">
    <location>
        <begin position="99"/>
        <end position="133"/>
    </location>
</feature>
<dbReference type="AlphaFoldDB" id="A0A7J7GFX9"/>
<evidence type="ECO:0000256" key="1">
    <source>
        <dbReference type="ARBA" id="ARBA00022737"/>
    </source>
</evidence>
<sequence length="226" mass="25303">MASLPSVLVANTLKLEPDLRKLPSSFPIEKRSYSTNTQLGKGLDPTSLDFREALSLITEGTSVESSIYVPLLQECIDRNSVSEAQVIHGHIVKTCTHEDLFLMTFLVNVYAKCGAMENARKVFDNLPKSNVVTCIEKNTEEDLEKRSPELQIIGQEELERAPTRLLNTAREFESHHALHAPFQQPACHHTLSHAPSCAARGRRRVERLGTDVRLTSSCVEPSRRSR</sequence>